<evidence type="ECO:0000313" key="2">
    <source>
        <dbReference type="Ensembl" id="ENSEEEP00000028904.2"/>
    </source>
</evidence>
<dbReference type="InterPro" id="IPR001478">
    <property type="entry name" value="PDZ"/>
</dbReference>
<dbReference type="STRING" id="8005.ENSEEEP00000028904"/>
<dbReference type="SMART" id="SM00228">
    <property type="entry name" value="PDZ"/>
    <property type="match status" value="1"/>
</dbReference>
<reference evidence="3" key="2">
    <citation type="journal article" date="2017" name="Sci. Adv.">
        <title>A tail of two voltages: Proteomic comparison of the three electric organs of the electric eel.</title>
        <authorList>
            <person name="Traeger L.L."/>
            <person name="Sabat G."/>
            <person name="Barrett-Wilt G.A."/>
            <person name="Wells G.B."/>
            <person name="Sussman M.R."/>
        </authorList>
    </citation>
    <scope>NUCLEOTIDE SEQUENCE [LARGE SCALE GENOMIC DNA]</scope>
</reference>
<dbReference type="Ensembl" id="ENSEEET00000029242.2">
    <property type="protein sequence ID" value="ENSEEEP00000028904.2"/>
    <property type="gene ID" value="ENSEEEG00000013877.2"/>
</dbReference>
<dbReference type="Gene3D" id="2.30.42.10">
    <property type="match status" value="1"/>
</dbReference>
<sequence length="130" mass="14198">MGSIRSWFQMVSVAHSCSLGVIISGGSNRPDGPAIIIQDLLSGGDCHRDGRLRPGDQLIAIGRESLVGVTFEEAKTTINKVKFRYVLSHSALWDLIYGDISREDLEPKVAEVSVWGRVQIYLVTVASTDP</sequence>
<dbReference type="AlphaFoldDB" id="A0A4W4FUY2"/>
<dbReference type="PANTHER" id="PTHR19964">
    <property type="entry name" value="MULTIPLE PDZ DOMAIN PROTEIN"/>
    <property type="match status" value="1"/>
</dbReference>
<keyword evidence="3" id="KW-1185">Reference proteome</keyword>
<evidence type="ECO:0000313" key="3">
    <source>
        <dbReference type="Proteomes" id="UP000314983"/>
    </source>
</evidence>
<dbReference type="PROSITE" id="PS50106">
    <property type="entry name" value="PDZ"/>
    <property type="match status" value="1"/>
</dbReference>
<dbReference type="PANTHER" id="PTHR19964:SF35">
    <property type="entry name" value="PDZ DOMAIN-CONTAINING PROTEIN"/>
    <property type="match status" value="1"/>
</dbReference>
<reference evidence="2" key="3">
    <citation type="submission" date="2020-05" db="EMBL/GenBank/DDBJ databases">
        <title>Electrophorus electricus (electric eel) genome, fEleEle1, primary haplotype.</title>
        <authorList>
            <person name="Myers G."/>
            <person name="Meyer A."/>
            <person name="Fedrigo O."/>
            <person name="Formenti G."/>
            <person name="Rhie A."/>
            <person name="Tracey A."/>
            <person name="Sims Y."/>
            <person name="Jarvis E.D."/>
        </authorList>
    </citation>
    <scope>NUCLEOTIDE SEQUENCE [LARGE SCALE GENOMIC DNA]</scope>
</reference>
<dbReference type="Pfam" id="PF00595">
    <property type="entry name" value="PDZ"/>
    <property type="match status" value="1"/>
</dbReference>
<proteinExistence type="predicted"/>
<reference evidence="3" key="1">
    <citation type="journal article" date="2014" name="Science">
        <title>Nonhuman genetics. Genomic basis for the convergent evolution of electric organs.</title>
        <authorList>
            <person name="Gallant J.R."/>
            <person name="Traeger L.L."/>
            <person name="Volkening J.D."/>
            <person name="Moffett H."/>
            <person name="Chen P.H."/>
            <person name="Novina C.D."/>
            <person name="Phillips G.N.Jr."/>
            <person name="Anand R."/>
            <person name="Wells G.B."/>
            <person name="Pinch M."/>
            <person name="Guth R."/>
            <person name="Unguez G.A."/>
            <person name="Albert J.S."/>
            <person name="Zakon H.H."/>
            <person name="Samanta M.P."/>
            <person name="Sussman M.R."/>
        </authorList>
    </citation>
    <scope>NUCLEOTIDE SEQUENCE [LARGE SCALE GENOMIC DNA]</scope>
</reference>
<dbReference type="InterPro" id="IPR051342">
    <property type="entry name" value="PDZ_scaffold"/>
</dbReference>
<protein>
    <recommendedName>
        <fullName evidence="1">PDZ domain-containing protein</fullName>
    </recommendedName>
</protein>
<dbReference type="InterPro" id="IPR036034">
    <property type="entry name" value="PDZ_sf"/>
</dbReference>
<dbReference type="SUPFAM" id="SSF50156">
    <property type="entry name" value="PDZ domain-like"/>
    <property type="match status" value="1"/>
</dbReference>
<dbReference type="Proteomes" id="UP000314983">
    <property type="component" value="Chromosome 1"/>
</dbReference>
<evidence type="ECO:0000259" key="1">
    <source>
        <dbReference type="PROSITE" id="PS50106"/>
    </source>
</evidence>
<reference evidence="2" key="4">
    <citation type="submission" date="2025-08" db="UniProtKB">
        <authorList>
            <consortium name="Ensembl"/>
        </authorList>
    </citation>
    <scope>IDENTIFICATION</scope>
</reference>
<organism evidence="2 3">
    <name type="scientific">Electrophorus electricus</name>
    <name type="common">Electric eel</name>
    <name type="synonym">Gymnotus electricus</name>
    <dbReference type="NCBI Taxonomy" id="8005"/>
    <lineage>
        <taxon>Eukaryota</taxon>
        <taxon>Metazoa</taxon>
        <taxon>Chordata</taxon>
        <taxon>Craniata</taxon>
        <taxon>Vertebrata</taxon>
        <taxon>Euteleostomi</taxon>
        <taxon>Actinopterygii</taxon>
        <taxon>Neopterygii</taxon>
        <taxon>Teleostei</taxon>
        <taxon>Ostariophysi</taxon>
        <taxon>Gymnotiformes</taxon>
        <taxon>Gymnotoidei</taxon>
        <taxon>Gymnotidae</taxon>
        <taxon>Electrophorus</taxon>
    </lineage>
</organism>
<name>A0A4W4FUY2_ELEEL</name>
<accession>A0A4W4FUY2</accession>
<reference evidence="2" key="5">
    <citation type="submission" date="2025-09" db="UniProtKB">
        <authorList>
            <consortium name="Ensembl"/>
        </authorList>
    </citation>
    <scope>IDENTIFICATION</scope>
</reference>
<dbReference type="GeneTree" id="ENSGT00940000164817"/>
<feature type="domain" description="PDZ" evidence="1">
    <location>
        <begin position="19"/>
        <end position="80"/>
    </location>
</feature>